<dbReference type="Proteomes" id="UP000824164">
    <property type="component" value="Unassembled WGS sequence"/>
</dbReference>
<organism evidence="1 2">
    <name type="scientific">Candidatus Onthocola gallistercoris</name>
    <dbReference type="NCBI Taxonomy" id="2840876"/>
    <lineage>
        <taxon>Bacteria</taxon>
        <taxon>Bacillati</taxon>
        <taxon>Bacillota</taxon>
        <taxon>Bacilli</taxon>
        <taxon>Candidatus Onthocola</taxon>
    </lineage>
</organism>
<reference evidence="1" key="2">
    <citation type="journal article" date="2021" name="PeerJ">
        <title>Extensive microbial diversity within the chicken gut microbiome revealed by metagenomics and culture.</title>
        <authorList>
            <person name="Gilroy R."/>
            <person name="Ravi A."/>
            <person name="Getino M."/>
            <person name="Pursley I."/>
            <person name="Horton D.L."/>
            <person name="Alikhan N.F."/>
            <person name="Baker D."/>
            <person name="Gharbi K."/>
            <person name="Hall N."/>
            <person name="Watson M."/>
            <person name="Adriaenssens E.M."/>
            <person name="Foster-Nyarko E."/>
            <person name="Jarju S."/>
            <person name="Secka A."/>
            <person name="Antonio M."/>
            <person name="Oren A."/>
            <person name="Chaudhuri R.R."/>
            <person name="La Ragione R."/>
            <person name="Hildebrand F."/>
            <person name="Pallen M.J."/>
        </authorList>
    </citation>
    <scope>NUCLEOTIDE SEQUENCE</scope>
    <source>
        <strain evidence="1">CHK187-14744</strain>
    </source>
</reference>
<sequence length="276" mass="32087">MEIYYINSKNEKLDLVRWPYRIQTADLFNYKRNYTYMETTSGGNISSFNTPVVEKSVQLTVEASTRKDYYDALNRFFRVVDADVSSMTPGKLYIDGQYMSCYIFGSEKTEWEYGCNSLDNTIAIVSGAPYWVTEHKKSYLMNSMTEESDFLDYPIDYPYDYMPSVFSNSMDNPGYEAADFRMTIYGPILNPAVTIGQDVYRVYTELEEDEYLVIDSREKVVEQVSVDGIVTPKYNARDKDYDIYKKIPAGNSQMSWSGFGFDLTLYIERSEPEWIL</sequence>
<protein>
    <recommendedName>
        <fullName evidence="3">Phage tail protein</fullName>
    </recommendedName>
</protein>
<evidence type="ECO:0000313" key="1">
    <source>
        <dbReference type="EMBL" id="HIU03072.1"/>
    </source>
</evidence>
<dbReference type="AlphaFoldDB" id="A0A9D1HJ31"/>
<dbReference type="EMBL" id="DVLT01000046">
    <property type="protein sequence ID" value="HIU03072.1"/>
    <property type="molecule type" value="Genomic_DNA"/>
</dbReference>
<gene>
    <name evidence="1" type="ORF">IAB63_07450</name>
</gene>
<evidence type="ECO:0000313" key="2">
    <source>
        <dbReference type="Proteomes" id="UP000824164"/>
    </source>
</evidence>
<reference evidence="1" key="1">
    <citation type="submission" date="2020-10" db="EMBL/GenBank/DDBJ databases">
        <authorList>
            <person name="Gilroy R."/>
        </authorList>
    </citation>
    <scope>NUCLEOTIDE SEQUENCE</scope>
    <source>
        <strain evidence="1">CHK187-14744</strain>
    </source>
</reference>
<comment type="caution">
    <text evidence="1">The sequence shown here is derived from an EMBL/GenBank/DDBJ whole genome shotgun (WGS) entry which is preliminary data.</text>
</comment>
<proteinExistence type="predicted"/>
<accession>A0A9D1HJ31</accession>
<evidence type="ECO:0008006" key="3">
    <source>
        <dbReference type="Google" id="ProtNLM"/>
    </source>
</evidence>
<name>A0A9D1HJ31_9FIRM</name>